<evidence type="ECO:0000256" key="1">
    <source>
        <dbReference type="ARBA" id="ARBA00004651"/>
    </source>
</evidence>
<dbReference type="Proteomes" id="UP000613160">
    <property type="component" value="Unassembled WGS sequence"/>
</dbReference>
<evidence type="ECO:0000256" key="3">
    <source>
        <dbReference type="ARBA" id="ARBA00022448"/>
    </source>
</evidence>
<dbReference type="EMBL" id="BMJJ01000012">
    <property type="protein sequence ID" value="GGD35894.1"/>
    <property type="molecule type" value="Genomic_DNA"/>
</dbReference>
<feature type="transmembrane region" description="Helical" evidence="8">
    <location>
        <begin position="12"/>
        <end position="33"/>
    </location>
</feature>
<dbReference type="InterPro" id="IPR000515">
    <property type="entry name" value="MetI-like"/>
</dbReference>
<dbReference type="Pfam" id="PF00528">
    <property type="entry name" value="BPD_transp_1"/>
    <property type="match status" value="1"/>
</dbReference>
<dbReference type="GO" id="GO:0055085">
    <property type="term" value="P:transmembrane transport"/>
    <property type="evidence" value="ECO:0007669"/>
    <property type="project" value="InterPro"/>
</dbReference>
<sequence length="279" mass="30443">MNGRTPARTALLLMLPLLAFLLFAYIVPFLGIARWSVTEPEPGLTQYAKLGSDPLVQSVLLRTFRIGAIVTLFSVVAAYMITYVWVRGKRWQRRLAAFCILIPFWISVLTRAFGWLALLSNRGLLNTWLQAAGIVSQPLALTGQEFSVIVGMVHFLIPFAVFPIASSMRGLDERVLLAARGMGASRLRLFWSVFVPMTLPGIAGAALVVFVFALGFFVTPAILGGGRSVMMAELVYIRMFQSPDWGLGAALSVTMVAIVALTMALLFRYAKPALVGGAK</sequence>
<dbReference type="PROSITE" id="PS50928">
    <property type="entry name" value="ABC_TM1"/>
    <property type="match status" value="1"/>
</dbReference>
<organism evidence="10 11">
    <name type="scientific">Aureimonas glaciei</name>
    <dbReference type="NCBI Taxonomy" id="1776957"/>
    <lineage>
        <taxon>Bacteria</taxon>
        <taxon>Pseudomonadati</taxon>
        <taxon>Pseudomonadota</taxon>
        <taxon>Alphaproteobacteria</taxon>
        <taxon>Hyphomicrobiales</taxon>
        <taxon>Aurantimonadaceae</taxon>
        <taxon>Aureimonas</taxon>
    </lineage>
</organism>
<comment type="caution">
    <text evidence="10">The sequence shown here is derived from an EMBL/GenBank/DDBJ whole genome shotgun (WGS) entry which is preliminary data.</text>
</comment>
<keyword evidence="5 8" id="KW-0812">Transmembrane</keyword>
<comment type="similarity">
    <text evidence="2">Belongs to the binding-protein-dependent transport system permease family. CysTW subfamily.</text>
</comment>
<reference evidence="10" key="1">
    <citation type="journal article" date="2014" name="Int. J. Syst. Evol. Microbiol.">
        <title>Complete genome sequence of Corynebacterium casei LMG S-19264T (=DSM 44701T), isolated from a smear-ripened cheese.</title>
        <authorList>
            <consortium name="US DOE Joint Genome Institute (JGI-PGF)"/>
            <person name="Walter F."/>
            <person name="Albersmeier A."/>
            <person name="Kalinowski J."/>
            <person name="Ruckert C."/>
        </authorList>
    </citation>
    <scope>NUCLEOTIDE SEQUENCE</scope>
    <source>
        <strain evidence="10">CGMCC 1.15493</strain>
    </source>
</reference>
<evidence type="ECO:0000256" key="8">
    <source>
        <dbReference type="RuleBase" id="RU363032"/>
    </source>
</evidence>
<dbReference type="RefSeq" id="WP_188854559.1">
    <property type="nucleotide sequence ID" value="NZ_BMJJ01000012.1"/>
</dbReference>
<comment type="subcellular location">
    <subcellularLocation>
        <location evidence="1 8">Cell membrane</location>
        <topology evidence="1 8">Multi-pass membrane protein</topology>
    </subcellularLocation>
</comment>
<feature type="domain" description="ABC transmembrane type-1" evidence="9">
    <location>
        <begin position="60"/>
        <end position="266"/>
    </location>
</feature>
<dbReference type="SUPFAM" id="SSF161098">
    <property type="entry name" value="MetI-like"/>
    <property type="match status" value="1"/>
</dbReference>
<dbReference type="PANTHER" id="PTHR42929:SF5">
    <property type="entry name" value="ABC TRANSPORTER PERMEASE PROTEIN"/>
    <property type="match status" value="1"/>
</dbReference>
<evidence type="ECO:0000259" key="9">
    <source>
        <dbReference type="PROSITE" id="PS50928"/>
    </source>
</evidence>
<feature type="transmembrane region" description="Helical" evidence="8">
    <location>
        <begin position="189"/>
        <end position="218"/>
    </location>
</feature>
<feature type="transmembrane region" description="Helical" evidence="8">
    <location>
        <begin position="64"/>
        <end position="86"/>
    </location>
</feature>
<dbReference type="AlphaFoldDB" id="A0A917DGN4"/>
<keyword evidence="3 8" id="KW-0813">Transport</keyword>
<accession>A0A917DGN4</accession>
<feature type="transmembrane region" description="Helical" evidence="8">
    <location>
        <begin position="146"/>
        <end position="168"/>
    </location>
</feature>
<feature type="transmembrane region" description="Helical" evidence="8">
    <location>
        <begin position="245"/>
        <end position="267"/>
    </location>
</feature>
<evidence type="ECO:0000313" key="10">
    <source>
        <dbReference type="EMBL" id="GGD35894.1"/>
    </source>
</evidence>
<keyword evidence="6 8" id="KW-1133">Transmembrane helix</keyword>
<keyword evidence="11" id="KW-1185">Reference proteome</keyword>
<dbReference type="GO" id="GO:0005886">
    <property type="term" value="C:plasma membrane"/>
    <property type="evidence" value="ECO:0007669"/>
    <property type="project" value="UniProtKB-SubCell"/>
</dbReference>
<keyword evidence="7 8" id="KW-0472">Membrane</keyword>
<feature type="transmembrane region" description="Helical" evidence="8">
    <location>
        <begin position="95"/>
        <end position="118"/>
    </location>
</feature>
<evidence type="ECO:0000256" key="7">
    <source>
        <dbReference type="ARBA" id="ARBA00023136"/>
    </source>
</evidence>
<dbReference type="PANTHER" id="PTHR42929">
    <property type="entry name" value="INNER MEMBRANE ABC TRANSPORTER PERMEASE PROTEIN YDCU-RELATED-RELATED"/>
    <property type="match status" value="1"/>
</dbReference>
<evidence type="ECO:0000256" key="5">
    <source>
        <dbReference type="ARBA" id="ARBA00022692"/>
    </source>
</evidence>
<dbReference type="CDD" id="cd06261">
    <property type="entry name" value="TM_PBP2"/>
    <property type="match status" value="1"/>
</dbReference>
<protein>
    <submittedName>
        <fullName evidence="10">Polyamine ABC transporter permease</fullName>
    </submittedName>
</protein>
<dbReference type="Gene3D" id="1.10.3720.10">
    <property type="entry name" value="MetI-like"/>
    <property type="match status" value="1"/>
</dbReference>
<evidence type="ECO:0000256" key="2">
    <source>
        <dbReference type="ARBA" id="ARBA00007069"/>
    </source>
</evidence>
<name>A0A917DGN4_9HYPH</name>
<keyword evidence="4" id="KW-1003">Cell membrane</keyword>
<evidence type="ECO:0000256" key="6">
    <source>
        <dbReference type="ARBA" id="ARBA00022989"/>
    </source>
</evidence>
<evidence type="ECO:0000313" key="11">
    <source>
        <dbReference type="Proteomes" id="UP000613160"/>
    </source>
</evidence>
<gene>
    <name evidence="10" type="ORF">GCM10011335_43600</name>
</gene>
<dbReference type="InterPro" id="IPR035906">
    <property type="entry name" value="MetI-like_sf"/>
</dbReference>
<reference evidence="10" key="2">
    <citation type="submission" date="2020-09" db="EMBL/GenBank/DDBJ databases">
        <authorList>
            <person name="Sun Q."/>
            <person name="Zhou Y."/>
        </authorList>
    </citation>
    <scope>NUCLEOTIDE SEQUENCE</scope>
    <source>
        <strain evidence="10">CGMCC 1.15493</strain>
    </source>
</reference>
<evidence type="ECO:0000256" key="4">
    <source>
        <dbReference type="ARBA" id="ARBA00022475"/>
    </source>
</evidence>
<proteinExistence type="inferred from homology"/>